<evidence type="ECO:0000313" key="2">
    <source>
        <dbReference type="Proteomes" id="UP001603013"/>
    </source>
</evidence>
<dbReference type="Proteomes" id="UP001603013">
    <property type="component" value="Unassembled WGS sequence"/>
</dbReference>
<keyword evidence="2" id="KW-1185">Reference proteome</keyword>
<proteinExistence type="predicted"/>
<accession>A0ABW6YLD6</accession>
<comment type="caution">
    <text evidence="1">The sequence shown here is derived from an EMBL/GenBank/DDBJ whole genome shotgun (WGS) entry which is preliminary data.</text>
</comment>
<organism evidence="1 2">
    <name type="scientific">Streptomyces lateritius</name>
    <dbReference type="NCBI Taxonomy" id="67313"/>
    <lineage>
        <taxon>Bacteria</taxon>
        <taxon>Bacillati</taxon>
        <taxon>Actinomycetota</taxon>
        <taxon>Actinomycetes</taxon>
        <taxon>Kitasatosporales</taxon>
        <taxon>Streptomycetaceae</taxon>
        <taxon>Streptomyces</taxon>
    </lineage>
</organism>
<protein>
    <submittedName>
        <fullName evidence="1">Uncharacterized protein</fullName>
    </submittedName>
</protein>
<dbReference type="EMBL" id="JBIBSM010000024">
    <property type="protein sequence ID" value="MFF8280701.1"/>
    <property type="molecule type" value="Genomic_DNA"/>
</dbReference>
<name>A0ABW6YLD6_9ACTN</name>
<evidence type="ECO:0000313" key="1">
    <source>
        <dbReference type="EMBL" id="MFF8280701.1"/>
    </source>
</evidence>
<gene>
    <name evidence="1" type="ORF">ACF05T_32330</name>
</gene>
<reference evidence="1 2" key="1">
    <citation type="submission" date="2024-10" db="EMBL/GenBank/DDBJ databases">
        <title>The Natural Products Discovery Center: Release of the First 8490 Sequenced Strains for Exploring Actinobacteria Biosynthetic Diversity.</title>
        <authorList>
            <person name="Kalkreuter E."/>
            <person name="Kautsar S.A."/>
            <person name="Yang D."/>
            <person name="Bader C.D."/>
            <person name="Teijaro C.N."/>
            <person name="Fluegel L."/>
            <person name="Davis C.M."/>
            <person name="Simpson J.R."/>
            <person name="Lauterbach L."/>
            <person name="Steele A.D."/>
            <person name="Gui C."/>
            <person name="Meng S."/>
            <person name="Li G."/>
            <person name="Viehrig K."/>
            <person name="Ye F."/>
            <person name="Su P."/>
            <person name="Kiefer A.F."/>
            <person name="Nichols A."/>
            <person name="Cepeda A.J."/>
            <person name="Yan W."/>
            <person name="Fan B."/>
            <person name="Jiang Y."/>
            <person name="Adhikari A."/>
            <person name="Zheng C.-J."/>
            <person name="Schuster L."/>
            <person name="Cowan T.M."/>
            <person name="Smanski M.J."/>
            <person name="Chevrette M.G."/>
            <person name="De Carvalho L.P.S."/>
            <person name="Shen B."/>
        </authorList>
    </citation>
    <scope>NUCLEOTIDE SEQUENCE [LARGE SCALE GENOMIC DNA]</scope>
    <source>
        <strain evidence="1 2">NPDC015755</strain>
    </source>
</reference>
<dbReference type="RefSeq" id="WP_391937493.1">
    <property type="nucleotide sequence ID" value="NZ_JBIBSM010000024.1"/>
</dbReference>
<sequence length="110" mass="11467">MLGLDDGVWPMHERFPLLACVNVINPRDTGRQQGDLPADVRADVLSADREGMFMRGMTVTLGALAAVSVGAITAPAVATEQGSRQAPGEFLLQSWGNASCLTALGPGKSS</sequence>